<sequence length="234" mass="26984">MANLAIIPARGGSKRIPKKNIKLFHNKPIIEYTITTLKNSNLFDEVMVSTDDLEIKNIAETLGAKVPFLRNEESANDFATLSQVILEVLSMYKQQGKQFEHVCCMLPTAALILPSKIKEGFDLLKNKNLNTVVPVIAFSYPIQRAFKAEKGILKLREPKHINTRSQDLETHYHDSGQFYWLNVEDFLNEKTIFSNKTGFIELKEHEAQDVDTLEDWQMLNIKYNYKNLHNEKNV</sequence>
<organism evidence="1 2">
    <name type="scientific">Aurantibacter aestuarii</name>
    <dbReference type="NCBI Taxonomy" id="1266046"/>
    <lineage>
        <taxon>Bacteria</taxon>
        <taxon>Pseudomonadati</taxon>
        <taxon>Bacteroidota</taxon>
        <taxon>Flavobacteriia</taxon>
        <taxon>Flavobacteriales</taxon>
        <taxon>Flavobacteriaceae</taxon>
        <taxon>Aurantibacter</taxon>
    </lineage>
</organism>
<dbReference type="InterPro" id="IPR020039">
    <property type="entry name" value="PseF"/>
</dbReference>
<evidence type="ECO:0000313" key="2">
    <source>
        <dbReference type="Proteomes" id="UP000238426"/>
    </source>
</evidence>
<dbReference type="AlphaFoldDB" id="A0A2T1NCV0"/>
<dbReference type="NCBIfam" id="TIGR03584">
    <property type="entry name" value="PseF"/>
    <property type="match status" value="1"/>
</dbReference>
<dbReference type="RefSeq" id="WP_106462413.1">
    <property type="nucleotide sequence ID" value="NZ_PXOQ01000007.1"/>
</dbReference>
<dbReference type="Pfam" id="PF02348">
    <property type="entry name" value="CTP_transf_3"/>
    <property type="match status" value="1"/>
</dbReference>
<dbReference type="InterPro" id="IPR029044">
    <property type="entry name" value="Nucleotide-diphossugar_trans"/>
</dbReference>
<dbReference type="OrthoDB" id="9805604at2"/>
<keyword evidence="1" id="KW-0548">Nucleotidyltransferase</keyword>
<dbReference type="InterPro" id="IPR003329">
    <property type="entry name" value="Cytidylyl_trans"/>
</dbReference>
<dbReference type="InterPro" id="IPR050793">
    <property type="entry name" value="CMP-NeuNAc_synthase"/>
</dbReference>
<gene>
    <name evidence="1" type="primary">pseF</name>
    <name evidence="1" type="ORF">C7H52_03050</name>
</gene>
<name>A0A2T1NCV0_9FLAO</name>
<accession>A0A2T1NCV0</accession>
<dbReference type="CDD" id="cd02513">
    <property type="entry name" value="CMP-NeuAc_Synthase"/>
    <property type="match status" value="1"/>
</dbReference>
<dbReference type="Gene3D" id="3.90.550.10">
    <property type="entry name" value="Spore Coat Polysaccharide Biosynthesis Protein SpsA, Chain A"/>
    <property type="match status" value="1"/>
</dbReference>
<dbReference type="PANTHER" id="PTHR21485">
    <property type="entry name" value="HAD SUPERFAMILY MEMBERS CMAS AND KDSC"/>
    <property type="match status" value="1"/>
</dbReference>
<reference evidence="1 2" key="1">
    <citation type="submission" date="2018-03" db="EMBL/GenBank/DDBJ databases">
        <title>Mesoflavibacter sp. HG37 and Mesoflavibacter sp. HG96 sp.nov., two marine bacteria isolated from seawater of Western Pacific Ocean.</title>
        <authorList>
            <person name="Cheng H."/>
            <person name="Wu Y.-H."/>
            <person name="Guo L.-L."/>
            <person name="Xu X.-W."/>
        </authorList>
    </citation>
    <scope>NUCLEOTIDE SEQUENCE [LARGE SCALE GENOMIC DNA]</scope>
    <source>
        <strain evidence="1 2">KCTC 32269</strain>
    </source>
</reference>
<comment type="caution">
    <text evidence="1">The sequence shown here is derived from an EMBL/GenBank/DDBJ whole genome shotgun (WGS) entry which is preliminary data.</text>
</comment>
<dbReference type="PANTHER" id="PTHR21485:SF6">
    <property type="entry name" value="N-ACYLNEURAMINATE CYTIDYLYLTRANSFERASE-RELATED"/>
    <property type="match status" value="1"/>
</dbReference>
<proteinExistence type="predicted"/>
<keyword evidence="2" id="KW-1185">Reference proteome</keyword>
<evidence type="ECO:0000313" key="1">
    <source>
        <dbReference type="EMBL" id="PSG90273.1"/>
    </source>
</evidence>
<protein>
    <submittedName>
        <fullName evidence="1">Pseudaminic acid cytidylyltransferase</fullName>
    </submittedName>
</protein>
<dbReference type="EMBL" id="PXOQ01000007">
    <property type="protein sequence ID" value="PSG90273.1"/>
    <property type="molecule type" value="Genomic_DNA"/>
</dbReference>
<dbReference type="Proteomes" id="UP000238426">
    <property type="component" value="Unassembled WGS sequence"/>
</dbReference>
<dbReference type="GO" id="GO:0008781">
    <property type="term" value="F:N-acylneuraminate cytidylyltransferase activity"/>
    <property type="evidence" value="ECO:0007669"/>
    <property type="project" value="TreeGrafter"/>
</dbReference>
<dbReference type="SUPFAM" id="SSF53448">
    <property type="entry name" value="Nucleotide-diphospho-sugar transferases"/>
    <property type="match status" value="1"/>
</dbReference>
<keyword evidence="1" id="KW-0808">Transferase</keyword>